<feature type="domain" description="TonB-dependent receptor plug" evidence="3">
    <location>
        <begin position="712"/>
        <end position="813"/>
    </location>
</feature>
<name>A0A1I5EVZ3_9BACT</name>
<dbReference type="PROSITE" id="PS52016">
    <property type="entry name" value="TONB_DEPENDENT_REC_3"/>
    <property type="match status" value="1"/>
</dbReference>
<evidence type="ECO:0000313" key="4">
    <source>
        <dbReference type="EMBL" id="SFO15583.1"/>
    </source>
</evidence>
<feature type="chain" id="PRO_5011613082" evidence="2">
    <location>
        <begin position="23"/>
        <end position="923"/>
    </location>
</feature>
<dbReference type="Gene3D" id="2.170.130.10">
    <property type="entry name" value="TonB-dependent receptor, plug domain"/>
    <property type="match status" value="1"/>
</dbReference>
<dbReference type="Gene3D" id="2.60.40.1120">
    <property type="entry name" value="Carboxypeptidase-like, regulatory domain"/>
    <property type="match status" value="1"/>
</dbReference>
<dbReference type="InterPro" id="IPR037066">
    <property type="entry name" value="Plug_dom_sf"/>
</dbReference>
<dbReference type="GO" id="GO:0009279">
    <property type="term" value="C:cell outer membrane"/>
    <property type="evidence" value="ECO:0007669"/>
    <property type="project" value="UniProtKB-SubCell"/>
</dbReference>
<evidence type="ECO:0000256" key="1">
    <source>
        <dbReference type="PROSITE-ProRule" id="PRU01360"/>
    </source>
</evidence>
<keyword evidence="2" id="KW-0732">Signal</keyword>
<protein>
    <submittedName>
        <fullName evidence="4">TonB-dependent Receptor Plug Domain</fullName>
    </submittedName>
</protein>
<keyword evidence="5" id="KW-1185">Reference proteome</keyword>
<dbReference type="Gene3D" id="2.60.40.1930">
    <property type="match status" value="1"/>
</dbReference>
<dbReference type="InterPro" id="IPR012910">
    <property type="entry name" value="Plug_dom"/>
</dbReference>
<sequence length="923" mass="103555">MKAGKPLILFLLLILNASLTYSQTGSIKGIVKDADTGETLPFCNVFINNTTISTVTDMDGAYLLENLEPGALELSFSFLGYQAETKKVGLNPGGILTVNLSMRALETELSDVEIKAKRDKNWERDLRKFQNLFLGNDAIASQAIIENPWVVDFPEVADKNSFQASTQLPLEINNNYLGYKITFDLKEFFNTPTNYKIAGAARFEEMKPESETQRKTWEQNRADVYRKSPQNMFRAIINGEQEREGFFLYGDKPGGSPSLNMRSDIFANELGRSVIPYKTDQMVVPADKPGEYWINLKGRIEIHYQKGYTQINTYKDAPYPVSWLEVNGGKVRVRENGSILNPQDLVFSGDMDRKRIATILPLDYDAEKAIQLQNLERTASNFQEKVYLHTDKPYYYAGDEVFFKAYFKYGNPYLKEELSKVLHVELLNSTRDFVIEKKFKIFDGVVVGNFYLPDSLSEEKYFLRAYTNWNKNYGPDHYFIKTLPVLGPFERLNAKGELTLGSEYVQVNTPKNSYGPREKVSLTLTLTDKNQKPIQANLSVSVLDQSLVSPMEDPAKIKQTLVLDEIPESIKIDRFSYPVEKSLSQKGKVLDEKGKGVQSQVTVFINDFEGIVDLESDRNGDFSLEEMEFYGPMKIAIQAQDKKGKNISNIQLEPELNAPVSLPKNSIFPPIEKSDTPIREITLREREQELEPVLVEDKKATKTEAIYGNADYVVSGDKIMATGNSVDLVNSLAGNVPGMRVTLEGASGRQQIRLRGGATSVSSSMEPLVMINGAIMASTGSSTAADNLRSINPNDIDRIEVVSRTVSMLGDQGRNGVIAVYLKEGNQNISSPLMPSVGLSQFVIEGYEPVKSFFYMDYEQEKDFSGKDQRQTLYWNPYLVTDESGKVSISFYTNDLAGPMTVEVRGLGINGEPVSGTFIINPK</sequence>
<comment type="similarity">
    <text evidence="1">Belongs to the TonB-dependent receptor family.</text>
</comment>
<reference evidence="5" key="1">
    <citation type="submission" date="2016-10" db="EMBL/GenBank/DDBJ databases">
        <authorList>
            <person name="Varghese N."/>
            <person name="Submissions S."/>
        </authorList>
    </citation>
    <scope>NUCLEOTIDE SEQUENCE [LARGE SCALE GENOMIC DNA]</scope>
    <source>
        <strain evidence="5">DSM 15282</strain>
    </source>
</reference>
<feature type="signal peptide" evidence="2">
    <location>
        <begin position="1"/>
        <end position="22"/>
    </location>
</feature>
<keyword evidence="1" id="KW-0812">Transmembrane</keyword>
<comment type="subcellular location">
    <subcellularLocation>
        <location evidence="1">Cell outer membrane</location>
        <topology evidence="1">Multi-pass membrane protein</topology>
    </subcellularLocation>
</comment>
<dbReference type="SUPFAM" id="SSF49452">
    <property type="entry name" value="Starch-binding domain-like"/>
    <property type="match status" value="1"/>
</dbReference>
<keyword evidence="4" id="KW-0675">Receptor</keyword>
<gene>
    <name evidence="4" type="ORF">SAMN04488519_10494</name>
</gene>
<organism evidence="4 5">
    <name type="scientific">Algoriphagus ornithinivorans</name>
    <dbReference type="NCBI Taxonomy" id="226506"/>
    <lineage>
        <taxon>Bacteria</taxon>
        <taxon>Pseudomonadati</taxon>
        <taxon>Bacteroidota</taxon>
        <taxon>Cytophagia</taxon>
        <taxon>Cytophagales</taxon>
        <taxon>Cyclobacteriaceae</taxon>
        <taxon>Algoriphagus</taxon>
    </lineage>
</organism>
<dbReference type="Pfam" id="PF13715">
    <property type="entry name" value="CarbopepD_reg_2"/>
    <property type="match status" value="1"/>
</dbReference>
<dbReference type="SUPFAM" id="SSF56935">
    <property type="entry name" value="Porins"/>
    <property type="match status" value="1"/>
</dbReference>
<keyword evidence="1" id="KW-0813">Transport</keyword>
<evidence type="ECO:0000259" key="3">
    <source>
        <dbReference type="Pfam" id="PF07715"/>
    </source>
</evidence>
<evidence type="ECO:0000313" key="5">
    <source>
        <dbReference type="Proteomes" id="UP000199564"/>
    </source>
</evidence>
<dbReference type="InterPro" id="IPR039426">
    <property type="entry name" value="TonB-dep_rcpt-like"/>
</dbReference>
<evidence type="ECO:0000256" key="2">
    <source>
        <dbReference type="SAM" id="SignalP"/>
    </source>
</evidence>
<accession>A0A1I5EVZ3</accession>
<dbReference type="STRING" id="226506.SAMN04488519_10494"/>
<keyword evidence="1" id="KW-1134">Transmembrane beta strand</keyword>
<dbReference type="EMBL" id="FOVW01000004">
    <property type="protein sequence ID" value="SFO15583.1"/>
    <property type="molecule type" value="Genomic_DNA"/>
</dbReference>
<dbReference type="AlphaFoldDB" id="A0A1I5EVZ3"/>
<dbReference type="Pfam" id="PF07715">
    <property type="entry name" value="Plug"/>
    <property type="match status" value="1"/>
</dbReference>
<dbReference type="GO" id="GO:0030246">
    <property type="term" value="F:carbohydrate binding"/>
    <property type="evidence" value="ECO:0007669"/>
    <property type="project" value="InterPro"/>
</dbReference>
<keyword evidence="1" id="KW-0998">Cell outer membrane</keyword>
<dbReference type="Proteomes" id="UP000199564">
    <property type="component" value="Unassembled WGS sequence"/>
</dbReference>
<dbReference type="RefSeq" id="WP_091652324.1">
    <property type="nucleotide sequence ID" value="NZ_FOVW01000004.1"/>
</dbReference>
<dbReference type="InterPro" id="IPR013784">
    <property type="entry name" value="Carb-bd-like_fold"/>
</dbReference>
<proteinExistence type="inferred from homology"/>
<keyword evidence="1" id="KW-0472">Membrane</keyword>